<evidence type="ECO:0000313" key="4">
    <source>
        <dbReference type="EMBL" id="RMA93093.1"/>
    </source>
</evidence>
<evidence type="ECO:0000256" key="2">
    <source>
        <dbReference type="ARBA" id="ARBA00023274"/>
    </source>
</evidence>
<dbReference type="Gene3D" id="3.30.1320.10">
    <property type="match status" value="1"/>
</dbReference>
<evidence type="ECO:0000256" key="1">
    <source>
        <dbReference type="ARBA" id="ARBA00022980"/>
    </source>
</evidence>
<evidence type="ECO:0000313" key="5">
    <source>
        <dbReference type="Proteomes" id="UP000280842"/>
    </source>
</evidence>
<dbReference type="InterPro" id="IPR020592">
    <property type="entry name" value="Ribosomal_bS16_CS"/>
</dbReference>
<dbReference type="HAMAP" id="MF_00385">
    <property type="entry name" value="Ribosomal_bS16"/>
    <property type="match status" value="1"/>
</dbReference>
<dbReference type="PANTHER" id="PTHR12919:SF20">
    <property type="entry name" value="SMALL RIBOSOMAL SUBUNIT PROTEIN BS16M"/>
    <property type="match status" value="1"/>
</dbReference>
<dbReference type="PROSITE" id="PS00732">
    <property type="entry name" value="RIBOSOMAL_S16"/>
    <property type="match status" value="1"/>
</dbReference>
<dbReference type="GO" id="GO:0005737">
    <property type="term" value="C:cytoplasm"/>
    <property type="evidence" value="ECO:0007669"/>
    <property type="project" value="UniProtKB-ARBA"/>
</dbReference>
<dbReference type="PANTHER" id="PTHR12919">
    <property type="entry name" value="30S RIBOSOMAL PROTEIN S16"/>
    <property type="match status" value="1"/>
</dbReference>
<dbReference type="EMBL" id="REFO01000014">
    <property type="protein sequence ID" value="RMA93093.1"/>
    <property type="molecule type" value="Genomic_DNA"/>
</dbReference>
<dbReference type="GO" id="GO:0015935">
    <property type="term" value="C:small ribosomal subunit"/>
    <property type="evidence" value="ECO:0007669"/>
    <property type="project" value="TreeGrafter"/>
</dbReference>
<proteinExistence type="inferred from homology"/>
<dbReference type="RefSeq" id="WP_121923532.1">
    <property type="nucleotide sequence ID" value="NZ_REFO01000014.1"/>
</dbReference>
<protein>
    <recommendedName>
        <fullName evidence="3">Small ribosomal subunit protein bS16</fullName>
    </recommendedName>
</protein>
<sequence length="85" mass="9815">MVKIRLARYGRKKHPVYKMVVVDNKKPRESDYIEYIGTYDPILKTGNINIEKAKVWLEKGAQPTERAAKILKAFGLEEIEIPKGK</sequence>
<dbReference type="InterPro" id="IPR023803">
    <property type="entry name" value="Ribosomal_bS16_dom_sf"/>
</dbReference>
<keyword evidence="2 3" id="KW-0687">Ribonucleoprotein</keyword>
<dbReference type="OrthoDB" id="9807878at2"/>
<dbReference type="Proteomes" id="UP000280842">
    <property type="component" value="Unassembled WGS sequence"/>
</dbReference>
<reference evidence="4 5" key="1">
    <citation type="submission" date="2018-10" db="EMBL/GenBank/DDBJ databases">
        <title>Genomic Encyclopedia of Archaeal and Bacterial Type Strains, Phase II (KMG-II): from individual species to whole genera.</title>
        <authorList>
            <person name="Goeker M."/>
        </authorList>
    </citation>
    <scope>NUCLEOTIDE SEQUENCE [LARGE SCALE GENOMIC DNA]</scope>
    <source>
        <strain evidence="4 5">VM1</strain>
    </source>
</reference>
<evidence type="ECO:0000256" key="3">
    <source>
        <dbReference type="HAMAP-Rule" id="MF_00385"/>
    </source>
</evidence>
<dbReference type="GO" id="GO:0003735">
    <property type="term" value="F:structural constituent of ribosome"/>
    <property type="evidence" value="ECO:0007669"/>
    <property type="project" value="InterPro"/>
</dbReference>
<keyword evidence="1 3" id="KW-0689">Ribosomal protein</keyword>
<comment type="caution">
    <text evidence="4">The sequence shown here is derived from an EMBL/GenBank/DDBJ whole genome shotgun (WGS) entry which is preliminary data.</text>
</comment>
<dbReference type="AlphaFoldDB" id="A0A3M0B6V1"/>
<name>A0A3M0B6V1_9AQUI</name>
<comment type="similarity">
    <text evidence="3">Belongs to the bacterial ribosomal protein bS16 family.</text>
</comment>
<gene>
    <name evidence="3" type="primary">rpsP</name>
    <name evidence="4" type="ORF">CLV39_1424</name>
</gene>
<dbReference type="Pfam" id="PF00886">
    <property type="entry name" value="Ribosomal_S16"/>
    <property type="match status" value="1"/>
</dbReference>
<dbReference type="SUPFAM" id="SSF54565">
    <property type="entry name" value="Ribosomal protein S16"/>
    <property type="match status" value="1"/>
</dbReference>
<organism evidence="4 5">
    <name type="scientific">Hydrogenothermus marinus</name>
    <dbReference type="NCBI Taxonomy" id="133270"/>
    <lineage>
        <taxon>Bacteria</taxon>
        <taxon>Pseudomonadati</taxon>
        <taxon>Aquificota</taxon>
        <taxon>Aquificia</taxon>
        <taxon>Aquificales</taxon>
        <taxon>Hydrogenothermaceae</taxon>
        <taxon>Hydrogenothermus</taxon>
    </lineage>
</organism>
<dbReference type="InterPro" id="IPR000307">
    <property type="entry name" value="Ribosomal_bS16"/>
</dbReference>
<accession>A0A3M0B6V1</accession>
<dbReference type="NCBIfam" id="TIGR00002">
    <property type="entry name" value="S16"/>
    <property type="match status" value="1"/>
</dbReference>
<dbReference type="GO" id="GO:0006412">
    <property type="term" value="P:translation"/>
    <property type="evidence" value="ECO:0007669"/>
    <property type="project" value="UniProtKB-UniRule"/>
</dbReference>
<keyword evidence="5" id="KW-1185">Reference proteome</keyword>